<keyword evidence="3" id="KW-1185">Reference proteome</keyword>
<gene>
    <name evidence="2" type="ORF">HNR37_000160</name>
</gene>
<dbReference type="PANTHER" id="PTHR42834:SF1">
    <property type="entry name" value="ENDONUCLEASE_EXONUCLEASE_PHOSPHATASE FAMILY PROTEIN (AFU_ORTHOLOGUE AFUA_3G09210)"/>
    <property type="match status" value="1"/>
</dbReference>
<proteinExistence type="predicted"/>
<name>A0A7W7Y2H6_9BACT</name>
<evidence type="ECO:0000313" key="3">
    <source>
        <dbReference type="Proteomes" id="UP000528322"/>
    </source>
</evidence>
<dbReference type="CDD" id="cd04486">
    <property type="entry name" value="YhcR_OBF_like"/>
    <property type="match status" value="1"/>
</dbReference>
<dbReference type="InterPro" id="IPR047971">
    <property type="entry name" value="ExeM-like"/>
</dbReference>
<comment type="caution">
    <text evidence="2">The sequence shown here is derived from an EMBL/GenBank/DDBJ whole genome shotgun (WGS) entry which is preliminary data.</text>
</comment>
<dbReference type="EMBL" id="JACHID010000001">
    <property type="protein sequence ID" value="MBB5020857.1"/>
    <property type="molecule type" value="Genomic_DNA"/>
</dbReference>
<keyword evidence="1" id="KW-0732">Signal</keyword>
<dbReference type="CDD" id="cd10283">
    <property type="entry name" value="MnuA_DNase1-like"/>
    <property type="match status" value="1"/>
</dbReference>
<organism evidence="2 3">
    <name type="scientific">Desulfurispira natronophila</name>
    <dbReference type="NCBI Taxonomy" id="682562"/>
    <lineage>
        <taxon>Bacteria</taxon>
        <taxon>Pseudomonadati</taxon>
        <taxon>Chrysiogenota</taxon>
        <taxon>Chrysiogenia</taxon>
        <taxon>Chrysiogenales</taxon>
        <taxon>Chrysiogenaceae</taxon>
        <taxon>Desulfurispira</taxon>
    </lineage>
</organism>
<sequence length="559" mass="62530">MNTTTLKLFSATLLTLLLFLSALSEQNCPQISSHQLKQLRKAEKLPAHPVTVDGIVSGVFTGKNQLGGFYLQQQPENNIPVGIFVYTPQLSPKQRAKLQPGKHVQVKAVPGKFRSRLQLQQLQSVALCGTAELRSTALPLPLEHEERKAYLDILVHTETPLIVTQNYDLHRYGSLELTYGGMRFRPTQLNDNTDVDHTPRSIVLDDGSYRQFPEPIPYLDENGTRRIGSQVKSLQGIFTFAFDKYRIHPVEPPVFKGGERPKAPSSPSLGSLRIATFNVENYFISLGKRGAKNTKEFQRQSSKIAAAFNKLQAHVIAVVELENSKEALNSFLQLVNHNDIGRYRGTIGTSPGSDAITTALIYDSRAVKLLEADSLVSPVWQRNPVLGHFALRQEPQTTFYIAGVHFKSKIGCPSEGDIDRGQGCWNLQRTDQARSLTRWAQGVSSQYPTILAGDFNSYAYEKPIDSIVEAGFTQPLLSFIDMEDYYTYVFFGEAGTLDYLFTTPLEGNQITGAGIWHINADEPPFLAYDSPLPHLVRPDPYRSSDHNPLWIDLQLKEQP</sequence>
<dbReference type="NCBIfam" id="NF033681">
    <property type="entry name" value="ExeM_NucH_DNase"/>
    <property type="match status" value="1"/>
</dbReference>
<dbReference type="AlphaFoldDB" id="A0A7W7Y2H6"/>
<reference evidence="2 3" key="1">
    <citation type="submission" date="2020-08" db="EMBL/GenBank/DDBJ databases">
        <title>Genomic Encyclopedia of Type Strains, Phase IV (KMG-IV): sequencing the most valuable type-strain genomes for metagenomic binning, comparative biology and taxonomic classification.</title>
        <authorList>
            <person name="Goeker M."/>
        </authorList>
    </citation>
    <scope>NUCLEOTIDE SEQUENCE [LARGE SCALE GENOMIC DNA]</scope>
    <source>
        <strain evidence="2 3">DSM 22071</strain>
    </source>
</reference>
<dbReference type="PANTHER" id="PTHR42834">
    <property type="entry name" value="ENDONUCLEASE/EXONUCLEASE/PHOSPHATASE FAMILY PROTEIN (AFU_ORTHOLOGUE AFUA_3G09210)"/>
    <property type="match status" value="1"/>
</dbReference>
<evidence type="ECO:0000256" key="1">
    <source>
        <dbReference type="SAM" id="SignalP"/>
    </source>
</evidence>
<feature type="chain" id="PRO_5031094245" description="Endonuclease/exonuclease/phosphatase domain-containing protein" evidence="1">
    <location>
        <begin position="25"/>
        <end position="559"/>
    </location>
</feature>
<dbReference type="SUPFAM" id="SSF56219">
    <property type="entry name" value="DNase I-like"/>
    <property type="match status" value="1"/>
</dbReference>
<evidence type="ECO:0000313" key="2">
    <source>
        <dbReference type="EMBL" id="MBB5020857.1"/>
    </source>
</evidence>
<accession>A0A7W7Y2H6</accession>
<dbReference type="InterPro" id="IPR036691">
    <property type="entry name" value="Endo/exonu/phosph_ase_sf"/>
</dbReference>
<dbReference type="Proteomes" id="UP000528322">
    <property type="component" value="Unassembled WGS sequence"/>
</dbReference>
<dbReference type="RefSeq" id="WP_183728417.1">
    <property type="nucleotide sequence ID" value="NZ_JACHID010000001.1"/>
</dbReference>
<dbReference type="Gene3D" id="3.60.10.10">
    <property type="entry name" value="Endonuclease/exonuclease/phosphatase"/>
    <property type="match status" value="1"/>
</dbReference>
<protein>
    <recommendedName>
        <fullName evidence="4">Endonuclease/exonuclease/phosphatase domain-containing protein</fullName>
    </recommendedName>
</protein>
<evidence type="ECO:0008006" key="4">
    <source>
        <dbReference type="Google" id="ProtNLM"/>
    </source>
</evidence>
<feature type="signal peptide" evidence="1">
    <location>
        <begin position="1"/>
        <end position="24"/>
    </location>
</feature>